<dbReference type="EMBL" id="CP073721">
    <property type="protein sequence ID" value="UWZ34386.1"/>
    <property type="molecule type" value="Genomic_DNA"/>
</dbReference>
<dbReference type="Proteomes" id="UP001058271">
    <property type="component" value="Chromosome"/>
</dbReference>
<organism evidence="1 2">
    <name type="scientific">Dactylosporangium roseum</name>
    <dbReference type="NCBI Taxonomy" id="47989"/>
    <lineage>
        <taxon>Bacteria</taxon>
        <taxon>Bacillati</taxon>
        <taxon>Actinomycetota</taxon>
        <taxon>Actinomycetes</taxon>
        <taxon>Micromonosporales</taxon>
        <taxon>Micromonosporaceae</taxon>
        <taxon>Dactylosporangium</taxon>
    </lineage>
</organism>
<gene>
    <name evidence="1" type="ORF">Drose_24520</name>
</gene>
<evidence type="ECO:0000313" key="2">
    <source>
        <dbReference type="Proteomes" id="UP001058271"/>
    </source>
</evidence>
<protein>
    <recommendedName>
        <fullName evidence="3">TetR family transcriptional regulator</fullName>
    </recommendedName>
</protein>
<evidence type="ECO:0000313" key="1">
    <source>
        <dbReference type="EMBL" id="UWZ34386.1"/>
    </source>
</evidence>
<reference evidence="1" key="1">
    <citation type="submission" date="2021-04" db="EMBL/GenBank/DDBJ databases">
        <title>Biosynthetic gene clusters of Dactylosporangioum roseum.</title>
        <authorList>
            <person name="Hartkoorn R.C."/>
            <person name="Beaudoing E."/>
            <person name="Hot D."/>
            <person name="Moureu S."/>
        </authorList>
    </citation>
    <scope>NUCLEOTIDE SEQUENCE</scope>
    <source>
        <strain evidence="1">NRRL B-16295</strain>
    </source>
</reference>
<sequence length="66" mass="6890">MTAVAREHLADSIPDPAWAAWAADLVPTVAIAAVIAWLDAGQPDPQHAADRVRDAVRGVITAAQHA</sequence>
<evidence type="ECO:0008006" key="3">
    <source>
        <dbReference type="Google" id="ProtNLM"/>
    </source>
</evidence>
<dbReference type="RefSeq" id="WP_260723698.1">
    <property type="nucleotide sequence ID" value="NZ_BAAABS010000080.1"/>
</dbReference>
<name>A0ABY5YX94_9ACTN</name>
<keyword evidence="2" id="KW-1185">Reference proteome</keyword>
<accession>A0ABY5YX94</accession>
<proteinExistence type="predicted"/>